<dbReference type="GO" id="GO:0004115">
    <property type="term" value="F:3',5'-cyclic-AMP phosphodiesterase activity"/>
    <property type="evidence" value="ECO:0007669"/>
    <property type="project" value="InterPro"/>
</dbReference>
<organism evidence="2 3">
    <name type="scientific">Crateriforma conspicua</name>
    <dbReference type="NCBI Taxonomy" id="2527996"/>
    <lineage>
        <taxon>Bacteria</taxon>
        <taxon>Pseudomonadati</taxon>
        <taxon>Planctomycetota</taxon>
        <taxon>Planctomycetia</taxon>
        <taxon>Planctomycetales</taxon>
        <taxon>Planctomycetaceae</taxon>
        <taxon>Crateriforma</taxon>
    </lineage>
</organism>
<feature type="domain" description="Metallo-beta-lactamase" evidence="1">
    <location>
        <begin position="59"/>
        <end position="273"/>
    </location>
</feature>
<accession>A0A5C6FPR3</accession>
<dbReference type="GO" id="GO:0042781">
    <property type="term" value="F:3'-tRNA processing endoribonuclease activity"/>
    <property type="evidence" value="ECO:0007669"/>
    <property type="project" value="TreeGrafter"/>
</dbReference>
<dbReference type="PANTHER" id="PTHR46018">
    <property type="entry name" value="ZINC PHOSPHODIESTERASE ELAC PROTEIN 1"/>
    <property type="match status" value="1"/>
</dbReference>
<dbReference type="Pfam" id="PF12706">
    <property type="entry name" value="Lactamase_B_2"/>
    <property type="match status" value="1"/>
</dbReference>
<evidence type="ECO:0000313" key="3">
    <source>
        <dbReference type="Proteomes" id="UP000316476"/>
    </source>
</evidence>
<dbReference type="PANTHER" id="PTHR46018:SF3">
    <property type="entry name" value="ARYLSULFATASE"/>
    <property type="match status" value="1"/>
</dbReference>
<reference evidence="2 3" key="1">
    <citation type="submission" date="2019-02" db="EMBL/GenBank/DDBJ databases">
        <title>Deep-cultivation of Planctomycetes and their phenomic and genomic characterization uncovers novel biology.</title>
        <authorList>
            <person name="Wiegand S."/>
            <person name="Jogler M."/>
            <person name="Boedeker C."/>
            <person name="Pinto D."/>
            <person name="Vollmers J."/>
            <person name="Rivas-Marin E."/>
            <person name="Kohn T."/>
            <person name="Peeters S.H."/>
            <person name="Heuer A."/>
            <person name="Rast P."/>
            <person name="Oberbeckmann S."/>
            <person name="Bunk B."/>
            <person name="Jeske O."/>
            <person name="Meyerdierks A."/>
            <person name="Storesund J.E."/>
            <person name="Kallscheuer N."/>
            <person name="Luecker S."/>
            <person name="Lage O.M."/>
            <person name="Pohl T."/>
            <person name="Merkel B.J."/>
            <person name="Hornburger P."/>
            <person name="Mueller R.-W."/>
            <person name="Bruemmer F."/>
            <person name="Labrenz M."/>
            <person name="Spormann A.M."/>
            <person name="Op Den Camp H."/>
            <person name="Overmann J."/>
            <person name="Amann R."/>
            <person name="Jetten M.S.M."/>
            <person name="Mascher T."/>
            <person name="Medema M.H."/>
            <person name="Devos D.P."/>
            <person name="Kaster A.-K."/>
            <person name="Ovreas L."/>
            <person name="Rohde M."/>
            <person name="Galperin M.Y."/>
            <person name="Jogler C."/>
        </authorList>
    </citation>
    <scope>NUCLEOTIDE SEQUENCE [LARGE SCALE GENOMIC DNA]</scope>
    <source>
        <strain evidence="2 3">V7</strain>
    </source>
</reference>
<dbReference type="InterPro" id="IPR001279">
    <property type="entry name" value="Metallo-B-lactamas"/>
</dbReference>
<dbReference type="InterPro" id="IPR000396">
    <property type="entry name" value="Pdiesterase2"/>
</dbReference>
<dbReference type="PRINTS" id="PR00388">
    <property type="entry name" value="PDIESTERASE2"/>
</dbReference>
<evidence type="ECO:0000259" key="1">
    <source>
        <dbReference type="Pfam" id="PF12706"/>
    </source>
</evidence>
<gene>
    <name evidence="2" type="ORF">V7x_41580</name>
</gene>
<dbReference type="InterPro" id="IPR036866">
    <property type="entry name" value="RibonucZ/Hydroxyglut_hydro"/>
</dbReference>
<dbReference type="SUPFAM" id="SSF56281">
    <property type="entry name" value="Metallo-hydrolase/oxidoreductase"/>
    <property type="match status" value="1"/>
</dbReference>
<name>A0A5C6FPR3_9PLAN</name>
<dbReference type="Proteomes" id="UP000316476">
    <property type="component" value="Unassembled WGS sequence"/>
</dbReference>
<evidence type="ECO:0000313" key="2">
    <source>
        <dbReference type="EMBL" id="TWU62423.1"/>
    </source>
</evidence>
<dbReference type="GO" id="GO:0006198">
    <property type="term" value="P:cAMP catabolic process"/>
    <property type="evidence" value="ECO:0007669"/>
    <property type="project" value="InterPro"/>
</dbReference>
<dbReference type="Gene3D" id="3.60.15.10">
    <property type="entry name" value="Ribonuclease Z/Hydroxyacylglutathione hydrolase-like"/>
    <property type="match status" value="1"/>
</dbReference>
<dbReference type="EMBL" id="SJPZ01000002">
    <property type="protein sequence ID" value="TWU62423.1"/>
    <property type="molecule type" value="Genomic_DNA"/>
</dbReference>
<dbReference type="AlphaFoldDB" id="A0A5C6FPR3"/>
<proteinExistence type="predicted"/>
<comment type="caution">
    <text evidence="2">The sequence shown here is derived from an EMBL/GenBank/DDBJ whole genome shotgun (WGS) entry which is preliminary data.</text>
</comment>
<protein>
    <submittedName>
        <fullName evidence="2">Ribonuclease Z</fullName>
    </submittedName>
</protein>
<sequence>MLDWSVVFGRAVVAVLQFRYFAGATDKPMDFHCLGTAGYHPNRSRHTSCYCVPQCGLVLDAGTGLFRLTELIETDHLDILISHAHLDHIAGLTFLLDVLHCRSVAGRPVDQVRVFGEAAKLDAIQTHLFADLIFPAPLDVQWVPIDETPEFSAAGATVSWRRQPHPGGSVAYRLDWPAVASCQAKRLVYATDTSGLTDPQDIAWFGGDSDMAGGLPADSGVGAAASVPDLMVHECYFRDTHRQWAEKTGHSWTSRIAELAALIRPQRLLLTHINPLDESVDPVDSEKIRKTFYGELMIAQDGLKVSF</sequence>